<gene>
    <name evidence="4" type="ordered locus">Ccel_0972</name>
</gene>
<dbReference type="EMBL" id="CP001348">
    <property type="protein sequence ID" value="ACL75334.1"/>
    <property type="molecule type" value="Genomic_DNA"/>
</dbReference>
<dbReference type="PANTHER" id="PTHR48050:SF13">
    <property type="entry name" value="STEROL 3-BETA-GLUCOSYLTRANSFERASE UGT80A2"/>
    <property type="match status" value="1"/>
</dbReference>
<evidence type="ECO:0000313" key="5">
    <source>
        <dbReference type="Proteomes" id="UP000001349"/>
    </source>
</evidence>
<dbReference type="KEGG" id="cce:Ccel_0972"/>
<dbReference type="InterPro" id="IPR006326">
    <property type="entry name" value="UDPGT_MGT-like"/>
</dbReference>
<dbReference type="OrthoDB" id="6620093at2"/>
<dbReference type="Pfam" id="PF06722">
    <property type="entry name" value="EryCIII-like_C"/>
    <property type="match status" value="1"/>
</dbReference>
<dbReference type="SUPFAM" id="SSF53756">
    <property type="entry name" value="UDP-Glycosyltransferase/glycogen phosphorylase"/>
    <property type="match status" value="1"/>
</dbReference>
<dbReference type="Gene3D" id="3.40.50.2000">
    <property type="entry name" value="Glycogen Phosphorylase B"/>
    <property type="match status" value="2"/>
</dbReference>
<reference evidence="4 5" key="1">
    <citation type="submission" date="2009-01" db="EMBL/GenBank/DDBJ databases">
        <title>Complete sequence of Clostridium cellulolyticum H10.</title>
        <authorList>
            <consortium name="US DOE Joint Genome Institute"/>
            <person name="Lucas S."/>
            <person name="Copeland A."/>
            <person name="Lapidus A."/>
            <person name="Glavina del Rio T."/>
            <person name="Dalin E."/>
            <person name="Tice H."/>
            <person name="Bruce D."/>
            <person name="Goodwin L."/>
            <person name="Pitluck S."/>
            <person name="Chertkov O."/>
            <person name="Saunders E."/>
            <person name="Brettin T."/>
            <person name="Detter J.C."/>
            <person name="Han C."/>
            <person name="Larimer F."/>
            <person name="Land M."/>
            <person name="Hauser L."/>
            <person name="Kyrpides N."/>
            <person name="Ivanova N."/>
            <person name="Zhou J."/>
            <person name="Richardson P."/>
        </authorList>
    </citation>
    <scope>NUCLEOTIDE SEQUENCE [LARGE SCALE GENOMIC DNA]</scope>
    <source>
        <strain evidence="5">ATCC 35319 / DSM 5812 / JCM 6584 / H10</strain>
    </source>
</reference>
<dbReference type="NCBIfam" id="TIGR01426">
    <property type="entry name" value="MGT"/>
    <property type="match status" value="1"/>
</dbReference>
<protein>
    <submittedName>
        <fullName evidence="4">Glycosyltransferase, MGT family</fullName>
    </submittedName>
</protein>
<dbReference type="AlphaFoldDB" id="B8I974"/>
<dbReference type="PANTHER" id="PTHR48050">
    <property type="entry name" value="STEROL 3-BETA-GLUCOSYLTRANSFERASE"/>
    <property type="match status" value="1"/>
</dbReference>
<name>B8I974_RUMCH</name>
<keyword evidence="5" id="KW-1185">Reference proteome</keyword>
<dbReference type="CAZy" id="GT1">
    <property type="family name" value="Glycosyltransferase Family 1"/>
</dbReference>
<evidence type="ECO:0000256" key="1">
    <source>
        <dbReference type="ARBA" id="ARBA00009995"/>
    </source>
</evidence>
<evidence type="ECO:0000259" key="3">
    <source>
        <dbReference type="Pfam" id="PF06722"/>
    </source>
</evidence>
<dbReference type="STRING" id="394503.Ccel_0972"/>
<dbReference type="CDD" id="cd03784">
    <property type="entry name" value="GT1_Gtf-like"/>
    <property type="match status" value="1"/>
</dbReference>
<comment type="similarity">
    <text evidence="1">Belongs to the UDP-glycosyltransferase family.</text>
</comment>
<sequence length="417" mass="46833" precursor="true">MSKVIFLGYLFQGHINPTLGLVNELVNRGEEVIYYSGKEFCKKIEATGAKFRDYGFIQDPSESNKTQKVQGNLDAFAQVVTWVLNVGKQIISNISSEIEADRPDYIIHDSQAFWGKRIAGSLGIPAVSSIASFALTGKMLDIDPDFFIENMLRMPNASLFAKKKSNIVRLLDLLSRRISAAYDEPDFNIYDFANNTGKLNIVYTSEYFQPYGEVFDDSFKFVGHSIFKRTENVDFPFDKLGSLPLIYIALGTVRTNRLDFYRECFSAFGDMEIQVVLSVGTNVDVYQLGKIPDNFIVRNYVPQLEILKYASVFITHGGTNSVNEGLYNNVPLIVYPQGDDNHIVAGRVENLGAGIYLKNDDINAEELKNAISRVLSDENFKINSKAIGDTLKTAGGYLRAVDEIFKFKGELDYENMV</sequence>
<feature type="domain" description="Erythromycin biosynthesis protein CIII-like C-terminal" evidence="3">
    <location>
        <begin position="267"/>
        <end position="388"/>
    </location>
</feature>
<evidence type="ECO:0000256" key="2">
    <source>
        <dbReference type="ARBA" id="ARBA00022679"/>
    </source>
</evidence>
<proteinExistence type="inferred from homology"/>
<keyword evidence="2 4" id="KW-0808">Transferase</keyword>
<dbReference type="FunFam" id="3.40.50.2000:FF:000072">
    <property type="entry name" value="Glycosyl transferase"/>
    <property type="match status" value="1"/>
</dbReference>
<dbReference type="RefSeq" id="WP_015924491.1">
    <property type="nucleotide sequence ID" value="NC_011898.1"/>
</dbReference>
<dbReference type="InterPro" id="IPR050426">
    <property type="entry name" value="Glycosyltransferase_28"/>
</dbReference>
<accession>B8I974</accession>
<dbReference type="GO" id="GO:0016758">
    <property type="term" value="F:hexosyltransferase activity"/>
    <property type="evidence" value="ECO:0007669"/>
    <property type="project" value="InterPro"/>
</dbReference>
<evidence type="ECO:0000313" key="4">
    <source>
        <dbReference type="EMBL" id="ACL75334.1"/>
    </source>
</evidence>
<dbReference type="HOGENOM" id="CLU_000537_7_1_9"/>
<dbReference type="GO" id="GO:0008194">
    <property type="term" value="F:UDP-glycosyltransferase activity"/>
    <property type="evidence" value="ECO:0007669"/>
    <property type="project" value="InterPro"/>
</dbReference>
<organism evidence="4 5">
    <name type="scientific">Ruminiclostridium cellulolyticum (strain ATCC 35319 / DSM 5812 / JCM 6584 / H10)</name>
    <name type="common">Clostridium cellulolyticum</name>
    <dbReference type="NCBI Taxonomy" id="394503"/>
    <lineage>
        <taxon>Bacteria</taxon>
        <taxon>Bacillati</taxon>
        <taxon>Bacillota</taxon>
        <taxon>Clostridia</taxon>
        <taxon>Eubacteriales</taxon>
        <taxon>Oscillospiraceae</taxon>
        <taxon>Ruminiclostridium</taxon>
    </lineage>
</organism>
<dbReference type="InterPro" id="IPR002213">
    <property type="entry name" value="UDP_glucos_trans"/>
</dbReference>
<dbReference type="GO" id="GO:0017000">
    <property type="term" value="P:antibiotic biosynthetic process"/>
    <property type="evidence" value="ECO:0007669"/>
    <property type="project" value="UniProtKB-ARBA"/>
</dbReference>
<dbReference type="InterPro" id="IPR010610">
    <property type="entry name" value="EryCIII-like_C"/>
</dbReference>
<dbReference type="Proteomes" id="UP000001349">
    <property type="component" value="Chromosome"/>
</dbReference>
<dbReference type="eggNOG" id="COG1819">
    <property type="taxonomic scope" value="Bacteria"/>
</dbReference>